<name>A0AAU9FP83_DROMD</name>
<feature type="region of interest" description="Disordered" evidence="1">
    <location>
        <begin position="1018"/>
        <end position="1095"/>
    </location>
</feature>
<feature type="compositionally biased region" description="Low complexity" evidence="1">
    <location>
        <begin position="189"/>
        <end position="198"/>
    </location>
</feature>
<feature type="compositionally biased region" description="Basic and acidic residues" evidence="1">
    <location>
        <begin position="1229"/>
        <end position="1241"/>
    </location>
</feature>
<feature type="region of interest" description="Disordered" evidence="1">
    <location>
        <begin position="603"/>
        <end position="635"/>
    </location>
</feature>
<feature type="compositionally biased region" description="Polar residues" evidence="1">
    <location>
        <begin position="994"/>
        <end position="1004"/>
    </location>
</feature>
<feature type="compositionally biased region" description="Polar residues" evidence="1">
    <location>
        <begin position="1077"/>
        <end position="1095"/>
    </location>
</feature>
<evidence type="ECO:0000313" key="3">
    <source>
        <dbReference type="Proteomes" id="UP001500889"/>
    </source>
</evidence>
<dbReference type="InterPro" id="IPR040112">
    <property type="entry name" value="WetA"/>
</dbReference>
<feature type="compositionally biased region" description="Low complexity" evidence="1">
    <location>
        <begin position="558"/>
        <end position="567"/>
    </location>
</feature>
<gene>
    <name evidence="2" type="ORF">DMAD_05983</name>
</gene>
<feature type="compositionally biased region" description="Low complexity" evidence="1">
    <location>
        <begin position="246"/>
        <end position="259"/>
    </location>
</feature>
<dbReference type="PANTHER" id="PTHR22934:SF23">
    <property type="entry name" value="ZF-C3H1 DOMAIN-CONTAINING PROTEIN"/>
    <property type="match status" value="1"/>
</dbReference>
<feature type="compositionally biased region" description="Low complexity" evidence="1">
    <location>
        <begin position="483"/>
        <end position="496"/>
    </location>
</feature>
<feature type="region of interest" description="Disordered" evidence="1">
    <location>
        <begin position="147"/>
        <end position="199"/>
    </location>
</feature>
<feature type="compositionally biased region" description="Low complexity" evidence="1">
    <location>
        <begin position="1170"/>
        <end position="1182"/>
    </location>
</feature>
<sequence>MTSYANDTTTTTTTGAAAAAAGAGNAAAAAAAIGGATHGGVAGVAGAAESSRVKAKSRDTLHIGGRYSDDDGNSSDGREKADTTPENIKKIAEIMDQTADKVVSAPATPQAQSQHPSPRHQLLSQVNPGFVGLGAAIDESSGKFCLGKPPPSPAEKAAAAQSRANHQKQQIGHNNRLIAGEAEEEDNSTESNSTTTATKQALAFTIDHFEASENDAAAQAARYKNMMERFQNRHKRGASMSKLETENAGTTTTGTNSGGRQSQRSSLDAGSSMADDTPSSEQAPQVRLRVRERSASRVRDASKRHSWSPRSSGTSAPEPAPAPTNRAASRSKLPPPAAAKGAPTKGASNLVASAKGAANLVANRTANQFTPRSTAMQLALRQVEMLCPQPPLADGKPLSEDAVSEAGTYTLDGDNYTEEQKDLMNIDRNAAAAAAKAAAAAAASEVATGVKMRPKQLPVKSNRGSNVLEVNFYHETPLQEHPTQQQKQSQTQKSSTGAYLDQLKSRVLRQQAPLSPPTPPSPAADVGCFTSVTTSGVLAKQRALDTHPNKLTRHSHSHSLSTSQIDSSEYVSNEAKLRHTQALSGSATDRQKAEYRLNVFTTSTTQQQAPHHQHQQQHQQKHQLPETPPTPTQTSDTALMQTAQTKQDWIQEWARNARARSLAQDVSGTSASRRQQQAQAQAQAQQLMTRSYNCSDTGGDSLTDDSLSLYNQQRQYAAAAKLNRSLAERYRLLGDCDYASDPALCSHGGGGGGGGQAVEPPYKPPKSPSKIPSPLHTLGRGRSASRSRPQTDAYLEQTVAAISNLQQSLSRRSSVKSPAQSSPQHSLEAGAGGGYRRSPLHRALMTSSINEAQLQLLTSGEYLLKQLRRRKNSLDDVEHVEHLYDYEKAPPEAAAPLSPLRRSSSFQQQQQGQSQHPVRQARPNFQNLYTPPAARHAHALSMVQQLKKSASSNNFDQAYSDYDNELQYYINDEDELGTTGAYYSSNEEEDEVEQSQGSVPLTNTRMNKALLMRIERSKQRVAGAGQTQAKPSSAPAGKLSTAQGQAGAGLVACPNTPELPRRGIRSASRAAPGSAPKTRQSMPRETSLSRLAQQVPSSLANAKKQLLQTANASREQRVQPKYMDISKYKPAQSNSFLRKNDAKSTLKPADQMKRSPSASSMGLTRGEGTRASNRSVRSNVSAMNTSTTSLGGGTRASSTARRDASANKQKEAEMAMWKRRSTYDPMKAAAEDRRKKEEARRAQSQSQNQQQMNDEADETPFESVLRPTNNMTITGGGHGYSPRNSVENDAWTLGESSEYGEYMDDYDENEEAEADEQEEHDYVGQESDDVFETEAAEAAAQGVE</sequence>
<feature type="compositionally biased region" description="Polar residues" evidence="1">
    <location>
        <begin position="107"/>
        <end position="120"/>
    </location>
</feature>
<feature type="compositionally biased region" description="Polar residues" evidence="1">
    <location>
        <begin position="260"/>
        <end position="269"/>
    </location>
</feature>
<dbReference type="EMBL" id="AP029265">
    <property type="protein sequence ID" value="BFF97603.1"/>
    <property type="molecule type" value="Genomic_DNA"/>
</dbReference>
<keyword evidence="3" id="KW-1185">Reference proteome</keyword>
<feature type="region of interest" description="Disordered" evidence="1">
    <location>
        <begin position="227"/>
        <end position="346"/>
    </location>
</feature>
<feature type="region of interest" description="Disordered" evidence="1">
    <location>
        <begin position="477"/>
        <end position="497"/>
    </location>
</feature>
<protein>
    <submittedName>
        <fullName evidence="2">Uncharacterized protein</fullName>
    </submittedName>
</protein>
<feature type="compositionally biased region" description="Basic and acidic residues" evidence="1">
    <location>
        <begin position="1200"/>
        <end position="1213"/>
    </location>
</feature>
<evidence type="ECO:0000256" key="1">
    <source>
        <dbReference type="SAM" id="MobiDB-lite"/>
    </source>
</evidence>
<organism evidence="2 3">
    <name type="scientific">Drosophila madeirensis</name>
    <name type="common">Fruit fly</name>
    <dbReference type="NCBI Taxonomy" id="30013"/>
    <lineage>
        <taxon>Eukaryota</taxon>
        <taxon>Metazoa</taxon>
        <taxon>Ecdysozoa</taxon>
        <taxon>Arthropoda</taxon>
        <taxon>Hexapoda</taxon>
        <taxon>Insecta</taxon>
        <taxon>Pterygota</taxon>
        <taxon>Neoptera</taxon>
        <taxon>Endopterygota</taxon>
        <taxon>Diptera</taxon>
        <taxon>Brachycera</taxon>
        <taxon>Muscomorpha</taxon>
        <taxon>Ephydroidea</taxon>
        <taxon>Drosophilidae</taxon>
        <taxon>Drosophila</taxon>
        <taxon>Sophophora</taxon>
    </lineage>
</organism>
<dbReference type="PANTHER" id="PTHR22934">
    <property type="entry name" value="PROTEIN ESC1/WETA-RELATED"/>
    <property type="match status" value="1"/>
</dbReference>
<feature type="region of interest" description="Disordered" evidence="1">
    <location>
        <begin position="977"/>
        <end position="1004"/>
    </location>
</feature>
<feature type="compositionally biased region" description="Low complexity" evidence="1">
    <location>
        <begin position="1065"/>
        <end position="1076"/>
    </location>
</feature>
<dbReference type="Proteomes" id="UP001500889">
    <property type="component" value="Chromosome J"/>
</dbReference>
<feature type="compositionally biased region" description="Basic and acidic residues" evidence="1">
    <location>
        <begin position="289"/>
        <end position="303"/>
    </location>
</feature>
<feature type="compositionally biased region" description="Low complexity" evidence="1">
    <location>
        <begin position="891"/>
        <end position="915"/>
    </location>
</feature>
<feature type="compositionally biased region" description="Polar residues" evidence="1">
    <location>
        <begin position="162"/>
        <end position="173"/>
    </location>
</feature>
<feature type="compositionally biased region" description="Polar residues" evidence="1">
    <location>
        <begin position="815"/>
        <end position="825"/>
    </location>
</feature>
<feature type="region of interest" description="Disordered" evidence="1">
    <location>
        <begin position="547"/>
        <end position="567"/>
    </location>
</feature>
<feature type="compositionally biased region" description="Acidic residues" evidence="1">
    <location>
        <begin position="1301"/>
        <end position="1319"/>
    </location>
</feature>
<feature type="region of interest" description="Disordered" evidence="1">
    <location>
        <begin position="887"/>
        <end position="920"/>
    </location>
</feature>
<evidence type="ECO:0000313" key="2">
    <source>
        <dbReference type="EMBL" id="BFF97603.1"/>
    </source>
</evidence>
<reference evidence="2 3" key="1">
    <citation type="submission" date="2024-02" db="EMBL/GenBank/DDBJ databases">
        <title>A chromosome-level genome assembly of Drosophila madeirensis, a fruit fly species endemic to Madeira island.</title>
        <authorList>
            <person name="Tomihara K."/>
            <person name="Llopart A."/>
            <person name="Yamamoto D."/>
        </authorList>
    </citation>
    <scope>NUCLEOTIDE SEQUENCE [LARGE SCALE GENOMIC DNA]</scope>
    <source>
        <strain evidence="2 3">RF1</strain>
    </source>
</reference>
<feature type="region of interest" description="Disordered" evidence="1">
    <location>
        <begin position="748"/>
        <end position="790"/>
    </location>
</feature>
<feature type="compositionally biased region" description="Low complexity" evidence="1">
    <location>
        <begin position="1242"/>
        <end position="1251"/>
    </location>
</feature>
<feature type="region of interest" description="Disordered" evidence="1">
    <location>
        <begin position="807"/>
        <end position="835"/>
    </location>
</feature>
<feature type="compositionally biased region" description="Basic residues" evidence="1">
    <location>
        <begin position="611"/>
        <end position="621"/>
    </location>
</feature>
<feature type="region of interest" description="Disordered" evidence="1">
    <location>
        <begin position="38"/>
        <end position="120"/>
    </location>
</feature>
<feature type="compositionally biased region" description="Basic and acidic residues" evidence="1">
    <location>
        <begin position="76"/>
        <end position="93"/>
    </location>
</feature>
<feature type="region of interest" description="Disordered" evidence="1">
    <location>
        <begin position="1107"/>
        <end position="1328"/>
    </location>
</feature>
<accession>A0AAU9FP83</accession>
<proteinExistence type="predicted"/>